<evidence type="ECO:0000256" key="7">
    <source>
        <dbReference type="ARBA" id="ARBA00023027"/>
    </source>
</evidence>
<dbReference type="GO" id="GO:0016020">
    <property type="term" value="C:membrane"/>
    <property type="evidence" value="ECO:0007669"/>
    <property type="project" value="UniProtKB-SubCell"/>
</dbReference>
<evidence type="ECO:0000256" key="10">
    <source>
        <dbReference type="SAM" id="Phobius"/>
    </source>
</evidence>
<evidence type="ECO:0000256" key="1">
    <source>
        <dbReference type="ARBA" id="ARBA00004141"/>
    </source>
</evidence>
<dbReference type="Pfam" id="PF00420">
    <property type="entry name" value="Oxidored_q2"/>
    <property type="match status" value="1"/>
</dbReference>
<evidence type="ECO:0000256" key="2">
    <source>
        <dbReference type="ARBA" id="ARBA00010519"/>
    </source>
</evidence>
<reference evidence="11" key="1">
    <citation type="journal article" date="2008" name="PLoS ONE">
        <title>Group II Introns Break New Boundaries: Presence in a Bilaterian's Genome.</title>
        <authorList>
            <person name="Valles Y."/>
            <person name="Halanych K.M."/>
            <person name="Boore J.L."/>
        </authorList>
    </citation>
    <scope>NUCLEOTIDE SEQUENCE</scope>
</reference>
<sequence length="97" mass="10527">MFQTLMYMAPVAVFMALLTLSIQRQHLLMGLLALEAMILTLTLMLTAFIMLDSPSELILALVVLTFGACEASLGLACLVSLSRALGNDLCKNMTMTK</sequence>
<proteinExistence type="inferred from homology"/>
<dbReference type="InterPro" id="IPR039428">
    <property type="entry name" value="NUOK/Mnh_C1-like"/>
</dbReference>
<feature type="transmembrane region" description="Helical" evidence="10">
    <location>
        <begin position="29"/>
        <end position="51"/>
    </location>
</feature>
<evidence type="ECO:0000313" key="11">
    <source>
        <dbReference type="EMBL" id="ACB28512.1"/>
    </source>
</evidence>
<name>B2C6Q6_9ANNE</name>
<organism evidence="11">
    <name type="scientific">Nephtys sp. 'San Juan Island' YV-2008</name>
    <dbReference type="NCBI Taxonomy" id="505245"/>
    <lineage>
        <taxon>Eukaryota</taxon>
        <taxon>Metazoa</taxon>
        <taxon>Spiralia</taxon>
        <taxon>Lophotrochozoa</taxon>
        <taxon>Annelida</taxon>
        <taxon>Polychaeta</taxon>
        <taxon>Errantia</taxon>
        <taxon>Phyllodocida</taxon>
        <taxon>Nephtyidae</taxon>
        <taxon>Nephtys</taxon>
    </lineage>
</organism>
<keyword evidence="11" id="KW-0496">Mitochondrion</keyword>
<keyword evidence="8 10" id="KW-0472">Membrane</keyword>
<evidence type="ECO:0000256" key="4">
    <source>
        <dbReference type="ARBA" id="ARBA00022692"/>
    </source>
</evidence>
<keyword evidence="7" id="KW-0520">NAD</keyword>
<keyword evidence="4 10" id="KW-0812">Transmembrane</keyword>
<feature type="transmembrane region" description="Helical" evidence="10">
    <location>
        <begin position="6"/>
        <end position="22"/>
    </location>
</feature>
<protein>
    <recommendedName>
        <fullName evidence="3">NADH-ubiquinone oxidoreductase chain 4L</fullName>
    </recommendedName>
    <alternativeName>
        <fullName evidence="9">NADH dehydrogenase subunit 4L</fullName>
    </alternativeName>
</protein>
<dbReference type="Gene3D" id="1.10.287.3510">
    <property type="match status" value="1"/>
</dbReference>
<keyword evidence="6 10" id="KW-1133">Transmembrane helix</keyword>
<dbReference type="EMBL" id="EU293739">
    <property type="protein sequence ID" value="ACB28512.1"/>
    <property type="molecule type" value="Genomic_DNA"/>
</dbReference>
<evidence type="ECO:0000256" key="3">
    <source>
        <dbReference type="ARBA" id="ARBA00016612"/>
    </source>
</evidence>
<dbReference type="AlphaFoldDB" id="B2C6Q6"/>
<feature type="transmembrane region" description="Helical" evidence="10">
    <location>
        <begin position="57"/>
        <end position="81"/>
    </location>
</feature>
<evidence type="ECO:0000256" key="8">
    <source>
        <dbReference type="ARBA" id="ARBA00023136"/>
    </source>
</evidence>
<evidence type="ECO:0000256" key="9">
    <source>
        <dbReference type="ARBA" id="ARBA00031586"/>
    </source>
</evidence>
<accession>B2C6Q6</accession>
<evidence type="ECO:0000256" key="6">
    <source>
        <dbReference type="ARBA" id="ARBA00022989"/>
    </source>
</evidence>
<comment type="similarity">
    <text evidence="2">Belongs to the complex I subunit 4L family.</text>
</comment>
<comment type="subcellular location">
    <subcellularLocation>
        <location evidence="1">Membrane</location>
        <topology evidence="1">Multi-pass membrane protein</topology>
    </subcellularLocation>
</comment>
<gene>
    <name evidence="11" type="primary">nad4l</name>
</gene>
<geneLocation type="mitochondrion" evidence="11"/>
<keyword evidence="5" id="KW-1278">Translocase</keyword>
<evidence type="ECO:0000256" key="5">
    <source>
        <dbReference type="ARBA" id="ARBA00022967"/>
    </source>
</evidence>